<dbReference type="CDD" id="cd16922">
    <property type="entry name" value="HATPase_EvgS-ArcB-TorS-like"/>
    <property type="match status" value="1"/>
</dbReference>
<dbReference type="PRINTS" id="PR00344">
    <property type="entry name" value="BCTRLSENSOR"/>
</dbReference>
<dbReference type="SUPFAM" id="SSF55781">
    <property type="entry name" value="GAF domain-like"/>
    <property type="match status" value="1"/>
</dbReference>
<feature type="domain" description="Histidine kinase" evidence="6">
    <location>
        <begin position="504"/>
        <end position="726"/>
    </location>
</feature>
<dbReference type="Pfam" id="PF02518">
    <property type="entry name" value="HATPase_c"/>
    <property type="match status" value="1"/>
</dbReference>
<dbReference type="EC" id="2.7.13.3" evidence="2"/>
<evidence type="ECO:0000256" key="4">
    <source>
        <dbReference type="ARBA" id="ARBA00022679"/>
    </source>
</evidence>
<dbReference type="SUPFAM" id="SSF55874">
    <property type="entry name" value="ATPase domain of HSP90 chaperone/DNA topoisomerase II/histidine kinase"/>
    <property type="match status" value="1"/>
</dbReference>
<dbReference type="CDD" id="cd00082">
    <property type="entry name" value="HisKA"/>
    <property type="match status" value="1"/>
</dbReference>
<organism evidence="7 8">
    <name type="scientific">Candidatus Mancarchaeum acidiphilum</name>
    <dbReference type="NCBI Taxonomy" id="1920749"/>
    <lineage>
        <taxon>Archaea</taxon>
        <taxon>Candidatus Micrarchaeota</taxon>
        <taxon>Candidatus Mancarchaeum</taxon>
    </lineage>
</organism>
<dbReference type="SMART" id="SM00091">
    <property type="entry name" value="PAS"/>
    <property type="match status" value="2"/>
</dbReference>
<keyword evidence="4" id="KW-0808">Transferase</keyword>
<dbReference type="SMART" id="SM00388">
    <property type="entry name" value="HisKA"/>
    <property type="match status" value="1"/>
</dbReference>
<dbReference type="InterPro" id="IPR003594">
    <property type="entry name" value="HATPase_dom"/>
</dbReference>
<dbReference type="PANTHER" id="PTHR43047:SF72">
    <property type="entry name" value="OSMOSENSING HISTIDINE PROTEIN KINASE SLN1"/>
    <property type="match status" value="1"/>
</dbReference>
<name>A0A218NLW7_9ARCH</name>
<dbReference type="RefSeq" id="WP_088819609.1">
    <property type="nucleotide sequence ID" value="NZ_CP019964.1"/>
</dbReference>
<dbReference type="SUPFAM" id="SSF55785">
    <property type="entry name" value="PYP-like sensor domain (PAS domain)"/>
    <property type="match status" value="1"/>
</dbReference>
<evidence type="ECO:0000256" key="2">
    <source>
        <dbReference type="ARBA" id="ARBA00012438"/>
    </source>
</evidence>
<dbReference type="SMART" id="SM00387">
    <property type="entry name" value="HATPase_c"/>
    <property type="match status" value="1"/>
</dbReference>
<dbReference type="OrthoDB" id="3369at2157"/>
<accession>A0A218NLW7</accession>
<dbReference type="GO" id="GO:0000155">
    <property type="term" value="F:phosphorelay sensor kinase activity"/>
    <property type="evidence" value="ECO:0007669"/>
    <property type="project" value="InterPro"/>
</dbReference>
<dbReference type="Pfam" id="PF00512">
    <property type="entry name" value="HisKA"/>
    <property type="match status" value="1"/>
</dbReference>
<dbReference type="Gene3D" id="3.30.565.10">
    <property type="entry name" value="Histidine kinase-like ATPase, C-terminal domain"/>
    <property type="match status" value="1"/>
</dbReference>
<dbReference type="Gene3D" id="3.30.450.20">
    <property type="entry name" value="PAS domain"/>
    <property type="match status" value="1"/>
</dbReference>
<reference evidence="7 8" key="1">
    <citation type="journal article" date="2017" name="Nat. Commun.">
        <title>'ARMAN' archaea depend on association with euryarchaeal host in culture and in situ.</title>
        <authorList>
            <person name="Golyshina O."/>
            <person name="Toshchakov S."/>
            <person name="Makarova K."/>
            <person name="Gavrilov S."/>
            <person name="Korzhenkov A."/>
            <person name="La Cono V."/>
            <person name="Arcadi E."/>
            <person name="Nechitaylo T."/>
            <person name="Ferrer M."/>
            <person name="Kublanov I."/>
            <person name="Wolf Y."/>
            <person name="Yakimov M."/>
            <person name="Golyshin P."/>
            <person name="Slesarev A."/>
            <person name="Kozyavkin S."/>
        </authorList>
    </citation>
    <scope>NUCLEOTIDE SEQUENCE [LARGE SCALE GENOMIC DNA]</scope>
    <source>
        <strain evidence="7 8">Mia14</strain>
    </source>
</reference>
<dbReference type="InterPro" id="IPR003661">
    <property type="entry name" value="HisK_dim/P_dom"/>
</dbReference>
<dbReference type="KEGG" id="marh:Mia14_0098"/>
<keyword evidence="3" id="KW-0597">Phosphoprotein</keyword>
<dbReference type="AlphaFoldDB" id="A0A218NLW7"/>
<dbReference type="InterPro" id="IPR029016">
    <property type="entry name" value="GAF-like_dom_sf"/>
</dbReference>
<proteinExistence type="predicted"/>
<dbReference type="Proteomes" id="UP000197679">
    <property type="component" value="Chromosome"/>
</dbReference>
<evidence type="ECO:0000256" key="3">
    <source>
        <dbReference type="ARBA" id="ARBA00022553"/>
    </source>
</evidence>
<dbReference type="Gene3D" id="3.30.450.40">
    <property type="match status" value="1"/>
</dbReference>
<dbReference type="Pfam" id="PF13426">
    <property type="entry name" value="PAS_9"/>
    <property type="match status" value="2"/>
</dbReference>
<dbReference type="FunFam" id="3.30.565.10:FF:000010">
    <property type="entry name" value="Sensor histidine kinase RcsC"/>
    <property type="match status" value="1"/>
</dbReference>
<dbReference type="NCBIfam" id="TIGR00229">
    <property type="entry name" value="sensory_box"/>
    <property type="match status" value="1"/>
</dbReference>
<evidence type="ECO:0000256" key="5">
    <source>
        <dbReference type="ARBA" id="ARBA00022777"/>
    </source>
</evidence>
<dbReference type="GeneID" id="33313658"/>
<keyword evidence="5 7" id="KW-0418">Kinase</keyword>
<dbReference type="PROSITE" id="PS50109">
    <property type="entry name" value="HIS_KIN"/>
    <property type="match status" value="1"/>
</dbReference>
<keyword evidence="8" id="KW-1185">Reference proteome</keyword>
<dbReference type="PANTHER" id="PTHR43047">
    <property type="entry name" value="TWO-COMPONENT HISTIDINE PROTEIN KINASE"/>
    <property type="match status" value="1"/>
</dbReference>
<dbReference type="InterPro" id="IPR000014">
    <property type="entry name" value="PAS"/>
</dbReference>
<dbReference type="Gene3D" id="1.10.287.130">
    <property type="match status" value="1"/>
</dbReference>
<comment type="catalytic activity">
    <reaction evidence="1">
        <text>ATP + protein L-histidine = ADP + protein N-phospho-L-histidine.</text>
        <dbReference type="EC" id="2.7.13.3"/>
    </reaction>
</comment>
<dbReference type="InterPro" id="IPR005467">
    <property type="entry name" value="His_kinase_dom"/>
</dbReference>
<dbReference type="InterPro" id="IPR035965">
    <property type="entry name" value="PAS-like_dom_sf"/>
</dbReference>
<dbReference type="InterPro" id="IPR036097">
    <property type="entry name" value="HisK_dim/P_sf"/>
</dbReference>
<dbReference type="CDD" id="cd00130">
    <property type="entry name" value="PAS"/>
    <property type="match status" value="1"/>
</dbReference>
<gene>
    <name evidence="7" type="ORF">Mia14_0098</name>
</gene>
<dbReference type="EMBL" id="CP019964">
    <property type="protein sequence ID" value="ASI13441.1"/>
    <property type="molecule type" value="Genomic_DNA"/>
</dbReference>
<dbReference type="InterPro" id="IPR004358">
    <property type="entry name" value="Sig_transdc_His_kin-like_C"/>
</dbReference>
<sequence>MVEDIFINKFLADMINLTNTTDTEYGLKDYLSRMFGIENITVKMFDTERFNQSSLEAYISNTKKSYIDNEINEYSAFPELLNYRNNGYSSCLIAPIKVDNRVIGEVNLFSTHPNKFTPDISSLIELSVTLFGLNLYYSSEKKKVERITSYFDASFNSSVPQALVNSAGDILKFNKQFVNLIGSYPEDKKIASAIGVNFSDLYDLTDGKYIQKAIKNGKPVRINSYKIRDSLIHITLIDQSEHELLSSINSAINLQNQFLILILDDKLDIRNFAGSLYDKFNEIHDLLTGKNLNSFVGEANGKLIDESLKNQQSFKSTLQIEFPNKSINGRISIEKCSMGYAAMITNIEKELYAENLDNTLDDFINTTTDMIIKVNEFGYIEDCNDPTVKNLGYPDKSGLIGKEIKSIYYEGDLETFDTNFSFIRKGEPINSISSNMIKRDGDSIPVIYSIRRIDDKSSQKYILIIHSLETKRELQDMESKLHKSDIQAKHFKSASDLKSEFIYDITHELKTPLTNIKGFAKLMKDGEFGQINEDQASYLDTILEESDRLMLIISQVLDAAKLEADKVKLDVREVNLKELYSNPSIKSMEEAAKNKGLSFTWDIAYDVPNIDADLNRLIQVLVNLIGNSIKFTESGGITVKIFKKSRKSVQFEVNDTGIGISDEDKRKIFKKFYQAPKRGLVKPDGTGTGLGLAITKDIVSLHGGKIRFDSKLGKGTKFWFTLPITYKNKASNKA</sequence>
<dbReference type="GO" id="GO:0009927">
    <property type="term" value="F:histidine phosphotransfer kinase activity"/>
    <property type="evidence" value="ECO:0007669"/>
    <property type="project" value="TreeGrafter"/>
</dbReference>
<dbReference type="GO" id="GO:0005886">
    <property type="term" value="C:plasma membrane"/>
    <property type="evidence" value="ECO:0007669"/>
    <property type="project" value="TreeGrafter"/>
</dbReference>
<protein>
    <recommendedName>
        <fullName evidence="2">histidine kinase</fullName>
        <ecNumber evidence="2">2.7.13.3</ecNumber>
    </recommendedName>
</protein>
<dbReference type="InterPro" id="IPR036890">
    <property type="entry name" value="HATPase_C_sf"/>
</dbReference>
<dbReference type="SUPFAM" id="SSF47384">
    <property type="entry name" value="Homodimeric domain of signal transducing histidine kinase"/>
    <property type="match status" value="1"/>
</dbReference>
<evidence type="ECO:0000313" key="8">
    <source>
        <dbReference type="Proteomes" id="UP000197679"/>
    </source>
</evidence>
<evidence type="ECO:0000259" key="6">
    <source>
        <dbReference type="PROSITE" id="PS50109"/>
    </source>
</evidence>
<evidence type="ECO:0000313" key="7">
    <source>
        <dbReference type="EMBL" id="ASI13441.1"/>
    </source>
</evidence>
<evidence type="ECO:0000256" key="1">
    <source>
        <dbReference type="ARBA" id="ARBA00000085"/>
    </source>
</evidence>